<evidence type="ECO:0000259" key="2">
    <source>
        <dbReference type="PROSITE" id="PS50181"/>
    </source>
</evidence>
<feature type="compositionally biased region" description="Basic and acidic residues" evidence="1">
    <location>
        <begin position="298"/>
        <end position="310"/>
    </location>
</feature>
<protein>
    <recommendedName>
        <fullName evidence="2">F-box domain-containing protein</fullName>
    </recommendedName>
</protein>
<dbReference type="EMBL" id="JALLAZ020001807">
    <property type="protein sequence ID" value="KAL3763220.1"/>
    <property type="molecule type" value="Genomic_DNA"/>
</dbReference>
<dbReference type="InterPro" id="IPR001810">
    <property type="entry name" value="F-box_dom"/>
</dbReference>
<keyword evidence="4" id="KW-1185">Reference proteome</keyword>
<feature type="region of interest" description="Disordered" evidence="1">
    <location>
        <begin position="430"/>
        <end position="453"/>
    </location>
</feature>
<proteinExistence type="predicted"/>
<feature type="compositionally biased region" description="Basic residues" evidence="1">
    <location>
        <begin position="209"/>
        <end position="222"/>
    </location>
</feature>
<feature type="region of interest" description="Disordered" evidence="1">
    <location>
        <begin position="197"/>
        <end position="242"/>
    </location>
</feature>
<feature type="domain" description="F-box" evidence="2">
    <location>
        <begin position="9"/>
        <end position="59"/>
    </location>
</feature>
<name>A0ABD3MGH0_9STRA</name>
<feature type="compositionally biased region" description="Acidic residues" evidence="1">
    <location>
        <begin position="278"/>
        <end position="297"/>
    </location>
</feature>
<dbReference type="AlphaFoldDB" id="A0ABD3MGH0"/>
<organism evidence="3 4">
    <name type="scientific">Stephanodiscus triporus</name>
    <dbReference type="NCBI Taxonomy" id="2934178"/>
    <lineage>
        <taxon>Eukaryota</taxon>
        <taxon>Sar</taxon>
        <taxon>Stramenopiles</taxon>
        <taxon>Ochrophyta</taxon>
        <taxon>Bacillariophyta</taxon>
        <taxon>Coscinodiscophyceae</taxon>
        <taxon>Thalassiosirophycidae</taxon>
        <taxon>Stephanodiscales</taxon>
        <taxon>Stephanodiscaceae</taxon>
        <taxon>Stephanodiscus</taxon>
    </lineage>
</organism>
<dbReference type="PROSITE" id="PS50181">
    <property type="entry name" value="FBOX"/>
    <property type="match status" value="1"/>
</dbReference>
<comment type="caution">
    <text evidence="3">The sequence shown here is derived from an EMBL/GenBank/DDBJ whole genome shotgun (WGS) entry which is preliminary data.</text>
</comment>
<dbReference type="Proteomes" id="UP001530315">
    <property type="component" value="Unassembled WGS sequence"/>
</dbReference>
<evidence type="ECO:0000256" key="1">
    <source>
        <dbReference type="SAM" id="MobiDB-lite"/>
    </source>
</evidence>
<reference evidence="3 4" key="1">
    <citation type="submission" date="2024-10" db="EMBL/GenBank/DDBJ databases">
        <title>Updated reference genomes for cyclostephanoid diatoms.</title>
        <authorList>
            <person name="Roberts W.R."/>
            <person name="Alverson A.J."/>
        </authorList>
    </citation>
    <scope>NUCLEOTIDE SEQUENCE [LARGE SCALE GENOMIC DNA]</scope>
    <source>
        <strain evidence="3 4">AJA276-08</strain>
    </source>
</reference>
<gene>
    <name evidence="3" type="ORF">ACHAW5_005180</name>
</gene>
<feature type="region of interest" description="Disordered" evidence="1">
    <location>
        <begin position="75"/>
        <end position="129"/>
    </location>
</feature>
<feature type="region of interest" description="Disordered" evidence="1">
    <location>
        <begin position="147"/>
        <end position="170"/>
    </location>
</feature>
<evidence type="ECO:0000313" key="3">
    <source>
        <dbReference type="EMBL" id="KAL3763220.1"/>
    </source>
</evidence>
<feature type="region of interest" description="Disordered" evidence="1">
    <location>
        <begin position="276"/>
        <end position="310"/>
    </location>
</feature>
<sequence>MTDAPRAPSSSFDGLPTEVLRSILSYADVPSLAALSNSHRPRDGNVSELAADDVTWYSLVRNRFGIGRDDRRRRLRGRRRGPKEGEEAEGVVVVNGRGGDPSSSADGGVRDGRGRRRLRRPTSYGGRDWKSAYRSLSSTMRVPDTRLTSGAVFASPGKKRASGSGGGGGGRGCVADCLGVWCMVNHAENCRTRTVVDGRATGFGGGGAGRRRRRRPSGRRGGGRGTDDDEDPPAPPPPLLPYRSDRRYIELRICLQNTKSGYGRIVVPDVGSIRISSYDEDNEEDEEDVKEDEEANLDDPHSHRGDVRTQGRGCRESTFAIVVEGPWAPRIALRRRANLDDDDGCRRDDAAGDGGDAPAAAAAAAEYYYDYYDDDFDGATATTTSVILRPFEVVVLSVHVSCPECHAYETDALSSMSSVRVPIAADGWPKGCRRGGGGGGDDDDNDNEYNGNGRSRRRDVSIARFLPEDDLWKYYCLLPGGCMSLTDRSRLVPM</sequence>
<accession>A0ABD3MGH0</accession>
<evidence type="ECO:0000313" key="4">
    <source>
        <dbReference type="Proteomes" id="UP001530315"/>
    </source>
</evidence>